<dbReference type="EMBL" id="JAHDYR010000014">
    <property type="protein sequence ID" value="KAG9394609.1"/>
    <property type="molecule type" value="Genomic_DNA"/>
</dbReference>
<reference evidence="1" key="1">
    <citation type="submission" date="2021-05" db="EMBL/GenBank/DDBJ databases">
        <title>A free-living protist that lacks canonical eukaryotic 1 DNA replication and segregation systems.</title>
        <authorList>
            <person name="Salas-Leiva D.E."/>
            <person name="Tromer E.C."/>
            <person name="Curtis B.A."/>
            <person name="Jerlstrom-Hultqvist J."/>
            <person name="Kolisko M."/>
            <person name="Yi Z."/>
            <person name="Salas-Leiva J.S."/>
            <person name="Gallot-Lavallee L."/>
            <person name="Kops G.J.P.L."/>
            <person name="Archibald J.M."/>
            <person name="Simpson A.G.B."/>
            <person name="Roger A.J."/>
        </authorList>
    </citation>
    <scope>NUCLEOTIDE SEQUENCE</scope>
    <source>
        <strain evidence="1">BICM</strain>
    </source>
</reference>
<comment type="caution">
    <text evidence="1">The sequence shown here is derived from an EMBL/GenBank/DDBJ whole genome shotgun (WGS) entry which is preliminary data.</text>
</comment>
<gene>
    <name evidence="1" type="ORF">J8273_3863</name>
</gene>
<protein>
    <submittedName>
        <fullName evidence="1">Uncharacterized protein</fullName>
    </submittedName>
</protein>
<dbReference type="Proteomes" id="UP000717585">
    <property type="component" value="Unassembled WGS sequence"/>
</dbReference>
<keyword evidence="2" id="KW-1185">Reference proteome</keyword>
<accession>A0A8J6B5B7</accession>
<dbReference type="OrthoDB" id="70707at2759"/>
<organism evidence="1 2">
    <name type="scientific">Carpediemonas membranifera</name>
    <dbReference type="NCBI Taxonomy" id="201153"/>
    <lineage>
        <taxon>Eukaryota</taxon>
        <taxon>Metamonada</taxon>
        <taxon>Carpediemonas-like organisms</taxon>
        <taxon>Carpediemonas</taxon>
    </lineage>
</organism>
<evidence type="ECO:0000313" key="1">
    <source>
        <dbReference type="EMBL" id="KAG9394609.1"/>
    </source>
</evidence>
<evidence type="ECO:0000313" key="2">
    <source>
        <dbReference type="Proteomes" id="UP000717585"/>
    </source>
</evidence>
<proteinExistence type="predicted"/>
<name>A0A8J6B5B7_9EUKA</name>
<sequence length="569" mass="64016">MDARSSSDVVRHALEEAYRLSVAVTADVPGNIPSLLRHAYYRHFSKVMPVLQDRDACTTPTGDDAIDSLLAMIADIPTLAEKAQASLDRACSILRDGPPLSMNIPLKSGETLPESVFTLLQGTVWALLMSAGANPDLKPHRRDKRWVKLDKYIDIYDKRSTHLWFVCRKFYFAHQRAEKDGDVSLDDALSMGHRQYAGRLFGRLNSVMFGLSNDRNPVMFQRAQHIPPVVNVTTDRTDRPFVVERRDRPLVITTARGLYFWGVFAHGRLDCPIVLKPSRVDMSYCTKAVEFESRLPAWHKDRLISQIVVHDDVFVLTPVGALVAGDSVHRYGGPPDHLREDAYLVSICCTLYPVPLPDGLTPTAVSSDVGLTVLTAGRRQFIAGVNGGGQLGLGHTEYLDRFMEISYRFDRLLSWNGDFDFNVMLSGHQILYAGEILDVFRPFLDDHRRASTPTPLHFHRPVRRFWCSAAQVYWVHDGVTSVTLAQGEEIVSYEVGIEAFRMSGSFIRDTYDIRRLFMDCDGVWYCVDERGDGATFKTSSPVVVDNASVDSMLQEKGYVELFEVDVDAE</sequence>
<dbReference type="AlphaFoldDB" id="A0A8J6B5B7"/>